<accession>A0A2W5S7N8</accession>
<sequence length="127" mass="14863">MNDFITKYESALTVGAWLLTALSCLPVVYVVLERWRYNKQFRRRVQASAQQQARLAVFDAWIRSGGRQTALNETIEHEIRDEYSALAMKHGEEYYAEFVRHETEADNQLMQLITTLKLNKGVTYEEE</sequence>
<dbReference type="PROSITE" id="PS51257">
    <property type="entry name" value="PROKAR_LIPOPROTEIN"/>
    <property type="match status" value="1"/>
</dbReference>
<comment type="caution">
    <text evidence="2">The sequence shown here is derived from an EMBL/GenBank/DDBJ whole genome shotgun (WGS) entry which is preliminary data.</text>
</comment>
<dbReference type="AlphaFoldDB" id="A0A2W5S7N8"/>
<keyword evidence="1" id="KW-0472">Membrane</keyword>
<feature type="transmembrane region" description="Helical" evidence="1">
    <location>
        <begin position="12"/>
        <end position="32"/>
    </location>
</feature>
<proteinExistence type="predicted"/>
<dbReference type="EMBL" id="QFQS01000010">
    <property type="protein sequence ID" value="PZQ95065.1"/>
    <property type="molecule type" value="Genomic_DNA"/>
</dbReference>
<organism evidence="2 3">
    <name type="scientific">Cereibacter sphaeroides</name>
    <name type="common">Rhodobacter sphaeroides</name>
    <dbReference type="NCBI Taxonomy" id="1063"/>
    <lineage>
        <taxon>Bacteria</taxon>
        <taxon>Pseudomonadati</taxon>
        <taxon>Pseudomonadota</taxon>
        <taxon>Alphaproteobacteria</taxon>
        <taxon>Rhodobacterales</taxon>
        <taxon>Paracoccaceae</taxon>
        <taxon>Cereibacter</taxon>
    </lineage>
</organism>
<dbReference type="Proteomes" id="UP000248975">
    <property type="component" value="Unassembled WGS sequence"/>
</dbReference>
<gene>
    <name evidence="2" type="ORF">DI533_20630</name>
</gene>
<evidence type="ECO:0000313" key="3">
    <source>
        <dbReference type="Proteomes" id="UP000248975"/>
    </source>
</evidence>
<keyword evidence="1" id="KW-0812">Transmembrane</keyword>
<name>A0A2W5S7N8_CERSP</name>
<evidence type="ECO:0000256" key="1">
    <source>
        <dbReference type="SAM" id="Phobius"/>
    </source>
</evidence>
<evidence type="ECO:0000313" key="2">
    <source>
        <dbReference type="EMBL" id="PZQ95065.1"/>
    </source>
</evidence>
<protein>
    <submittedName>
        <fullName evidence="2">Uncharacterized protein</fullName>
    </submittedName>
</protein>
<reference evidence="2 3" key="1">
    <citation type="submission" date="2017-08" db="EMBL/GenBank/DDBJ databases">
        <title>Infants hospitalized years apart are colonized by the same room-sourced microbial strains.</title>
        <authorList>
            <person name="Brooks B."/>
            <person name="Olm M.R."/>
            <person name="Firek B.A."/>
            <person name="Baker R."/>
            <person name="Thomas B.C."/>
            <person name="Morowitz M.J."/>
            <person name="Banfield J.F."/>
        </authorList>
    </citation>
    <scope>NUCLEOTIDE SEQUENCE [LARGE SCALE GENOMIC DNA]</scope>
    <source>
        <strain evidence="2">S2_003_000_R2_11</strain>
    </source>
</reference>
<keyword evidence="1" id="KW-1133">Transmembrane helix</keyword>